<gene>
    <name evidence="1" type="ORF">HLH11_14710</name>
</gene>
<evidence type="ECO:0000313" key="2">
    <source>
        <dbReference type="Proteomes" id="UP000532147"/>
    </source>
</evidence>
<organism evidence="1 2">
    <name type="scientific">Acinetobacter terrae</name>
    <dbReference type="NCBI Taxonomy" id="2731247"/>
    <lineage>
        <taxon>Bacteria</taxon>
        <taxon>Pseudomonadati</taxon>
        <taxon>Pseudomonadota</taxon>
        <taxon>Gammaproteobacteria</taxon>
        <taxon>Moraxellales</taxon>
        <taxon>Moraxellaceae</taxon>
        <taxon>Acinetobacter</taxon>
        <taxon>Acinetobacter Taxon 24</taxon>
    </lineage>
</organism>
<name>A0A8E4FB97_9GAMM</name>
<proteinExistence type="predicted"/>
<accession>A0A8E4FB97</accession>
<dbReference type="EMBL" id="JABERH010000037">
    <property type="protein sequence ID" value="NNH39852.1"/>
    <property type="molecule type" value="Genomic_DNA"/>
</dbReference>
<dbReference type="Proteomes" id="UP000532147">
    <property type="component" value="Unassembled WGS sequence"/>
</dbReference>
<sequence>MKNCWANGLGNCSDQISLEHYISQGIFDDKSIIVQGFSWCLDKPAQIGIASFGANILCTKHNNELGECIDLEGVKLIKFLQNPSNKENSLIIKNDLFERWLLKTAINLSIKENCFIGVGMNNSEKNKVPDYLLHVAFNKNIFSYEMGLYILPAVVQSSVQNSVIAIVPFLKNDEIGGFYFNLYGLGFFLSLFPGHTPPSLYEIGIENDLLPSEHLNVTPIYRPDEIQIEHNFVIKNIVFR</sequence>
<dbReference type="AlphaFoldDB" id="A0A8E4FB97"/>
<dbReference type="RefSeq" id="WP_171535240.1">
    <property type="nucleotide sequence ID" value="NZ_JABERH010000037.1"/>
</dbReference>
<evidence type="ECO:0000313" key="1">
    <source>
        <dbReference type="EMBL" id="NNH39852.1"/>
    </source>
</evidence>
<reference evidence="1 2" key="1">
    <citation type="submission" date="2020-04" db="EMBL/GenBank/DDBJ databases">
        <title>Acinetobacter Taxon 24.</title>
        <authorList>
            <person name="Nemec A."/>
            <person name="Radolfova-Krizova L."/>
            <person name="Higgins P.G."/>
            <person name="Spanelova P."/>
        </authorList>
    </citation>
    <scope>NUCLEOTIDE SEQUENCE [LARGE SCALE GENOMIC DNA]</scope>
    <source>
        <strain evidence="1 2">ANC 4280</strain>
    </source>
</reference>
<protein>
    <submittedName>
        <fullName evidence="1">Uncharacterized protein</fullName>
    </submittedName>
</protein>
<comment type="caution">
    <text evidence="1">The sequence shown here is derived from an EMBL/GenBank/DDBJ whole genome shotgun (WGS) entry which is preliminary data.</text>
</comment>